<feature type="compositionally biased region" description="Basic and acidic residues" evidence="1">
    <location>
        <begin position="2153"/>
        <end position="2163"/>
    </location>
</feature>
<feature type="transmembrane region" description="Helical" evidence="2">
    <location>
        <begin position="905"/>
        <end position="934"/>
    </location>
</feature>
<keyword evidence="2" id="KW-0812">Transmembrane</keyword>
<reference evidence="3" key="1">
    <citation type="submission" date="2023-07" db="EMBL/GenBank/DDBJ databases">
        <authorList>
            <consortium name="AG Swart"/>
            <person name="Singh M."/>
            <person name="Singh A."/>
            <person name="Seah K."/>
            <person name="Emmerich C."/>
        </authorList>
    </citation>
    <scope>NUCLEOTIDE SEQUENCE</scope>
    <source>
        <strain evidence="3">DP1</strain>
    </source>
</reference>
<feature type="compositionally biased region" description="Polar residues" evidence="1">
    <location>
        <begin position="2122"/>
        <end position="2139"/>
    </location>
</feature>
<dbReference type="EMBL" id="CAMPGE010028502">
    <property type="protein sequence ID" value="CAI2386021.1"/>
    <property type="molecule type" value="Genomic_DNA"/>
</dbReference>
<feature type="compositionally biased region" description="Basic and acidic residues" evidence="1">
    <location>
        <begin position="2088"/>
        <end position="2097"/>
    </location>
</feature>
<feature type="region of interest" description="Disordered" evidence="1">
    <location>
        <begin position="2086"/>
        <end position="2180"/>
    </location>
</feature>
<proteinExistence type="predicted"/>
<keyword evidence="2" id="KW-1133">Transmembrane helix</keyword>
<feature type="transmembrane region" description="Helical" evidence="2">
    <location>
        <begin position="858"/>
        <end position="884"/>
    </location>
</feature>
<organism evidence="3 4">
    <name type="scientific">Euplotes crassus</name>
    <dbReference type="NCBI Taxonomy" id="5936"/>
    <lineage>
        <taxon>Eukaryota</taxon>
        <taxon>Sar</taxon>
        <taxon>Alveolata</taxon>
        <taxon>Ciliophora</taxon>
        <taxon>Intramacronucleata</taxon>
        <taxon>Spirotrichea</taxon>
        <taxon>Hypotrichia</taxon>
        <taxon>Euplotida</taxon>
        <taxon>Euplotidae</taxon>
        <taxon>Moneuplotes</taxon>
    </lineage>
</organism>
<comment type="caution">
    <text evidence="3">The sequence shown here is derived from an EMBL/GenBank/DDBJ whole genome shotgun (WGS) entry which is preliminary data.</text>
</comment>
<feature type="transmembrane region" description="Helical" evidence="2">
    <location>
        <begin position="796"/>
        <end position="821"/>
    </location>
</feature>
<feature type="compositionally biased region" description="Acidic residues" evidence="1">
    <location>
        <begin position="2164"/>
        <end position="2174"/>
    </location>
</feature>
<protein>
    <submittedName>
        <fullName evidence="3">Uncharacterized protein</fullName>
    </submittedName>
</protein>
<name>A0AAD1Y609_EUPCR</name>
<feature type="compositionally biased region" description="Basic and acidic residues" evidence="1">
    <location>
        <begin position="2105"/>
        <end position="2120"/>
    </location>
</feature>
<evidence type="ECO:0000256" key="1">
    <source>
        <dbReference type="SAM" id="MobiDB-lite"/>
    </source>
</evidence>
<gene>
    <name evidence="3" type="ORF">ECRASSUSDP1_LOCUS27620</name>
</gene>
<evidence type="ECO:0000256" key="2">
    <source>
        <dbReference type="SAM" id="Phobius"/>
    </source>
</evidence>
<keyword evidence="2" id="KW-0472">Membrane</keyword>
<sequence length="2423" mass="278020">MRINTKNCITYILENSNLNKIQIDTSTERDASISNILTGSELSIKAHAGSSTVQCSLEVKIPGGQSLTELYLKFPGETRQNHILYDYKDNSSWSSPLIITNFSIDVDAANPNIFLRNEHEVAYMRITGAYCVCDFQKLKIKAMNFEIMFGSLNIVQNKFYAENKITVKTPHGTHCVAGHIVNNVDTSCPDQATRDAGISSTFIDTSSYCHSELYVCSNSSSSCPISGTTASSNQGDFKLTLNDGPVQFIIDASSAKSTSTYLPKFDTFAVTSQNQLRENKESFSGDQKDPRMYIYELSSPSFSQTWIHLFLKQYLQARVWLISILSLNFLTPSTYRYTLIHIPNATCPSAASGSLISSTYISKKLKELSFIEAKHVIAQLTQDGYYSYELTEDNRFEKEPIRLWDNSVLVIISVLMVVYWTVGIILVFWLVALFETSLEKRYHKILQQARIFSQSKRRHLKDGYGFKSVNQENNKVKVTTKVLRIGCFTSEVEEIDQVLKKSYEHTYQLSKEDEPIVQLSFFKTFSLIVDSYFRKRRNSFKDFLNHITVDECYFKEKMENNPEDMTMVSIRLDLLHSHYLDFCTKYGLTERIMSEEETVLANFNLQIQSIESSSTSAYTKIRWKTFFEKEKQEKSKNKGANFAQPNGTNTYPEVSLSGEINARRNFVVQNCTASRYETDYILQEELLERFKDYCDDNKIDPVKAGNILACKELTQFGAVYKEDFKIPHMIGITESVVDMISINVETNRNAHQVQYLPGLIRAKESYTSLLDIPIIGGGTYRMLEINSSRASFSRNLFQILFCLAFIFGFPLCFQLIVIWALQQVDKVKSDIYAPTFGLSDVFSASSTDHWFNYLEFYWIFYAFLSLALLFILSGLAEFICFIATDGSDTGRYSVIKTIPRWIISTIFWCMLYLYIGMYVAYFGVVLLWCILGAILNPHTFLPLASAAGVIIGCAAYFATVLRKANSSLDEIVNKIIEEQLQIAIINSLNGNEVISKIVKSVDNLPQTAFHTALNSFMYLNNLEKVERSISDKILDGDIQSLTLMLESNFMIPAEVSKGIIGMLIDDPLLINSSIQSYAYKKRIKDPLLIDIVDFIYFITTTYHKNKSETSKKVSQIMMKMVEKISPSFNLEIIDFIVQMAFERRLDPLKKILEEEIVLPEVINIAIAIRDNDKAQVQTNLTKLAQRFFPTKLYHLFYALNNLTTKNIYDNDLYLEDIFSVSPCISVELIFCLFNEDEETVRHTMLEGIQKFCERKDPPIKGKLIQSLYLSLSSMINSDKVDLPSLIRKSLIPIDENQVELLYKTTQGDQEAISYICDHLRIRKEYNIIFEIATTLFHGKLNFKEICKKLEVPLEPIKQIEQSIKTQSQLLGKYQNIDQTITLISNEFKAIKDCLDKIASTTNKLTNEDFDKKLNAHKLRELVQSLRNFIKLYTDNILDKITPNKAKKDAIRSLVNILNFFGFCYDRELMYRSCDTETYSNSINTFAFFVGIDSEKLHFIVDLFTKDPARIFRFEDPNPDIDPRMLTFQCRISRTRLKMISEVFDISLENVKKIAALWTYSQNLMHFDTYQEDFNGDNQKFMSILTKDVLRVDENFFNLLTGLKSLSESEVDRCLVMSQCRDFLSTLIIKLSSMFSSTSSEIFDENQIDLENNIWPWEESHQNSFLYSYKSFYVKLSDSTIAELNQYTDLSIKEVSSLFESMNLLCRLLSDPNSFSLKEISKPSSNDLFLQKLMTTFDEKHIDCVLTLTMIHHFKDELSKFENKHTKNIFIPAAVLFNQNNLKELAVQNSILRSLIKGVPEFLQSQKVQENLNLSAEDLYRHLFEAGFFDQLCAHLFTNDSERLVVNIDQKKLIQLWIDLNCDYRNKDQIISNFLQLGKTGNHNELKVLYSIVRKDLGYEKLLQNFLEDIDVPPKLGLSLIKILEPDNPSGYFKAAYNLLNNRCISPHTIAALLSCFKRDCTSINFLTDQLELDPKLSAMVFSLALKDSKVDFSLLSKLLNTDKIKLVETITRIACGETDILLKLAPNNQTLKEPRYIVSHTTHELIGSILILLQEYAKTQRNPKGLNLKAVLKSSFIISANILNSLKPKSDNPRDEGSFGSNQNKHQEDEKYEEQKRFRGEFQNSDLFEGGSKTSSNKIHPSPSSSANNNPTEENKENDRRDEGSEESAPDPDLPEFHPLNQSEQHLKGTNSLPEIVQRLILFSLGDTFATEDIFETLKIHYKRQSRYKTDFSYTIEDCKKFPQMMRDRKLNKVCLIHKKKNLTLNSFLKYKDQINQQTVTSILRCTNRVNSYTKIINQDIIYTYLLNLWSQEKNTLSSGHIIDSEISKINEEILETIRGHRLSPLHCSFVSYTNRPIVGAYYECTLSSGYRVDLCLLCAHKCQFSTVENKTPKEGPHVCACGKNNNLIEKVRGVLSLIYVDS</sequence>
<feature type="transmembrane region" description="Helical" evidence="2">
    <location>
        <begin position="940"/>
        <end position="961"/>
    </location>
</feature>
<dbReference type="Proteomes" id="UP001295684">
    <property type="component" value="Unassembled WGS sequence"/>
</dbReference>
<accession>A0AAD1Y609</accession>
<keyword evidence="4" id="KW-1185">Reference proteome</keyword>
<feature type="transmembrane region" description="Helical" evidence="2">
    <location>
        <begin position="408"/>
        <end position="434"/>
    </location>
</feature>
<evidence type="ECO:0000313" key="3">
    <source>
        <dbReference type="EMBL" id="CAI2386021.1"/>
    </source>
</evidence>
<evidence type="ECO:0000313" key="4">
    <source>
        <dbReference type="Proteomes" id="UP001295684"/>
    </source>
</evidence>
<feature type="compositionally biased region" description="Low complexity" evidence="1">
    <location>
        <begin position="2141"/>
        <end position="2151"/>
    </location>
</feature>